<sequence length="480" mass="53937">MAPKVRTGCKTCKIKCDEGRPACERCCKTGRICDGYDGPPATGVTTPSLTLTRIASSSGTTQEVRALRFFVERTAVQFGTFAPDDLWSSRVLQLAHSNTCIRHALVALSSYHERYWSHDVGGETPYGLRQYNLAITELVKSGADRPSYLHIQLVSCTIFICIEILRRNISNAMYLFKYGCRMIEGAMKQVRKGGYVGGATGISIEPIIRLVEAFFARISTQVFLAIGGDIDHKLADIISPMLKLRMVTMTPKPTLSSIQEARDSLLKLALQYRRDMTMAQSKALGIRFDAWTEAFDEFRRAVDRNSLNSTDKRALALLELHRRYLYINIAALNQPDREDPSMWDLWTDQFREMVEFATEAGGLDAADVPADNQPQFYMEVGILPALFFLSSKCRDPEVRRRAIDIMETNHIQEGIWNSKMAAKVAKRVIALEEGEFIVKSSTDIDGLARVRRVAVHAGPEVAYLNVGYELHCGWVQEELD</sequence>
<evidence type="ECO:0000256" key="2">
    <source>
        <dbReference type="ARBA" id="ARBA00022833"/>
    </source>
</evidence>
<keyword evidence="2" id="KW-0862">Zinc</keyword>
<dbReference type="GO" id="GO:0003677">
    <property type="term" value="F:DNA binding"/>
    <property type="evidence" value="ECO:0007669"/>
    <property type="project" value="UniProtKB-KW"/>
</dbReference>
<accession>A0A7D5USG2</accession>
<proteinExistence type="predicted"/>
<name>A0A7D5USG2_9HYPO</name>
<reference evidence="7 8" key="1">
    <citation type="submission" date="2020-07" db="EMBL/GenBank/DDBJ databases">
        <title>Telomere length de novo assembly of all 7 chromosomes of the fungus, Metarhizium brunneum, using a novel assembly pipeline.</title>
        <authorList>
            <person name="Saud z."/>
            <person name="Kortsinoglou A."/>
            <person name="Kouvelis V.N."/>
            <person name="Butt T.M."/>
        </authorList>
    </citation>
    <scope>NUCLEOTIDE SEQUENCE [LARGE SCALE GENOMIC DNA]</scope>
    <source>
        <strain evidence="7 8">4556</strain>
    </source>
</reference>
<dbReference type="CDD" id="cd00067">
    <property type="entry name" value="GAL4"/>
    <property type="match status" value="1"/>
</dbReference>
<dbReference type="InterPro" id="IPR001138">
    <property type="entry name" value="Zn2Cys6_DnaBD"/>
</dbReference>
<evidence type="ECO:0000256" key="3">
    <source>
        <dbReference type="ARBA" id="ARBA00023015"/>
    </source>
</evidence>
<dbReference type="PANTHER" id="PTHR36206:SF12">
    <property type="entry name" value="ASPERCRYPTIN BIOSYNTHESIS CLUSTER-SPECIFIC TRANSCRIPTION REGULATOR ATNN-RELATED"/>
    <property type="match status" value="1"/>
</dbReference>
<keyword evidence="5" id="KW-0804">Transcription</keyword>
<dbReference type="OrthoDB" id="3598904at2759"/>
<evidence type="ECO:0000256" key="1">
    <source>
        <dbReference type="ARBA" id="ARBA00022723"/>
    </source>
</evidence>
<dbReference type="GeneID" id="26238987"/>
<dbReference type="Pfam" id="PF11951">
    <property type="entry name" value="Fungal_trans_2"/>
    <property type="match status" value="1"/>
</dbReference>
<evidence type="ECO:0000256" key="4">
    <source>
        <dbReference type="ARBA" id="ARBA00023125"/>
    </source>
</evidence>
<keyword evidence="4" id="KW-0238">DNA-binding</keyword>
<dbReference type="PANTHER" id="PTHR36206">
    <property type="entry name" value="ASPERCRYPTIN BIOSYNTHESIS CLUSTER-SPECIFIC TRANSCRIPTION REGULATOR ATNN-RELATED"/>
    <property type="match status" value="1"/>
</dbReference>
<evidence type="ECO:0000256" key="6">
    <source>
        <dbReference type="ARBA" id="ARBA00023242"/>
    </source>
</evidence>
<keyword evidence="1" id="KW-0479">Metal-binding</keyword>
<evidence type="ECO:0000313" key="8">
    <source>
        <dbReference type="Proteomes" id="UP000510686"/>
    </source>
</evidence>
<dbReference type="GO" id="GO:0008270">
    <property type="term" value="F:zinc ion binding"/>
    <property type="evidence" value="ECO:0007669"/>
    <property type="project" value="InterPro"/>
</dbReference>
<dbReference type="InterPro" id="IPR052360">
    <property type="entry name" value="Transcr_Regulatory_Proteins"/>
</dbReference>
<dbReference type="EMBL" id="CP058932">
    <property type="protein sequence ID" value="QLI65419.1"/>
    <property type="molecule type" value="Genomic_DNA"/>
</dbReference>
<dbReference type="GO" id="GO:0000981">
    <property type="term" value="F:DNA-binding transcription factor activity, RNA polymerase II-specific"/>
    <property type="evidence" value="ECO:0007669"/>
    <property type="project" value="InterPro"/>
</dbReference>
<keyword evidence="6" id="KW-0539">Nucleus</keyword>
<evidence type="ECO:0000256" key="5">
    <source>
        <dbReference type="ARBA" id="ARBA00023163"/>
    </source>
</evidence>
<dbReference type="AlphaFoldDB" id="A0A7D5USG2"/>
<keyword evidence="8" id="KW-1185">Reference proteome</keyword>
<keyword evidence="3" id="KW-0805">Transcription regulation</keyword>
<organism evidence="7 8">
    <name type="scientific">Metarhizium brunneum</name>
    <dbReference type="NCBI Taxonomy" id="500148"/>
    <lineage>
        <taxon>Eukaryota</taxon>
        <taxon>Fungi</taxon>
        <taxon>Dikarya</taxon>
        <taxon>Ascomycota</taxon>
        <taxon>Pezizomycotina</taxon>
        <taxon>Sordariomycetes</taxon>
        <taxon>Hypocreomycetidae</taxon>
        <taxon>Hypocreales</taxon>
        <taxon>Clavicipitaceae</taxon>
        <taxon>Metarhizium</taxon>
    </lineage>
</organism>
<protein>
    <submittedName>
        <fullName evidence="7">Aspercryptin biosynthesis cluster-specific transcription regulator atnN</fullName>
    </submittedName>
</protein>
<dbReference type="KEGG" id="mbrn:26238987"/>
<dbReference type="InterPro" id="IPR021858">
    <property type="entry name" value="Fun_TF"/>
</dbReference>
<gene>
    <name evidence="7" type="primary">atnN_1</name>
    <name evidence="7" type="ORF">G6M90_00g009710</name>
</gene>
<dbReference type="Proteomes" id="UP000510686">
    <property type="component" value="Chromosome 1"/>
</dbReference>
<dbReference type="RefSeq" id="XP_014549543.1">
    <property type="nucleotide sequence ID" value="XM_014694057.1"/>
</dbReference>
<evidence type="ECO:0000313" key="7">
    <source>
        <dbReference type="EMBL" id="QLI65419.1"/>
    </source>
</evidence>